<name>A0ACC6ANC5_NITWI</name>
<dbReference type="EMBL" id="JALJZS010000005">
    <property type="protein sequence ID" value="MCP2001278.1"/>
    <property type="molecule type" value="Genomic_DNA"/>
</dbReference>
<sequence length="743" mass="82122">MSQPISAEAAQNDNCVAEVVSLPQAEGSDAGSRTALECLAWVAAHHGIDLSVERLKHTYAIGQETVSRAMMLRMAKRAGLRARTTTTDWRTLFELGEAYPAVVQLANGNWVVVTAAAAAPDGEQFVQVIDPLAERLNEPVIVDRARFCANWSGVVFLVKRNNRSAGELGNFSFRWFVPELLREWRLFVDVAVAAILLYALGLVLPIFFQLVIDKVLVHESFTTLYVLAVGAIGALIFDAIFGFLRRYLMLYATNRVDIRVATKTFGHLLGLPVAFFEHISAGVLVKHMQQAARIREFLTGRMFVTMLDTISLFVFIPVLAFYSVKLTGLVLAFTALSGTIVVLLMGPFQRRLLSLYEAEATRQALLVETVHGMRTVKSLAMEPLQGRQWDDRCAQSTQMRFGVEKLSAGAQSITGLLEKLMSLGIIGLGALDVFSGEMTIGALVAFNMLANRVSGPLVQMVTMVHEYQEVALAVRMLGEVMNQKPERETSREGLRPELTGKIEFENVSFRYSPDAPLALDNVSFGIEPGKVFGIVGRSGSGKTTITRMISGLHPVQDGLVRVDGYDARELDLAHLRQNLGLVLQDNFLFRGTVRDNIASVKRGATFSEVVQAAQLAGADEFIERLPRGFDTMLEENASNLSGGQKQRLAIARALIVNPRVLILDEATSALDSESEMIIRRNLRRIASGRTVIIVSHRLSMLSEADAILVIDRGRVIDIDRHDGLLKKCSMYRHLWNQQMRHVA</sequence>
<keyword evidence="1" id="KW-0067">ATP-binding</keyword>
<evidence type="ECO:0000313" key="2">
    <source>
        <dbReference type="Proteomes" id="UP001205486"/>
    </source>
</evidence>
<organism evidence="1 2">
    <name type="scientific">Nitrobacter winogradskyi</name>
    <name type="common">Nitrobacter agilis</name>
    <dbReference type="NCBI Taxonomy" id="913"/>
    <lineage>
        <taxon>Bacteria</taxon>
        <taxon>Pseudomonadati</taxon>
        <taxon>Pseudomonadota</taxon>
        <taxon>Alphaproteobacteria</taxon>
        <taxon>Hyphomicrobiales</taxon>
        <taxon>Nitrobacteraceae</taxon>
        <taxon>Nitrobacter</taxon>
    </lineage>
</organism>
<comment type="caution">
    <text evidence="1">The sequence shown here is derived from an EMBL/GenBank/DDBJ whole genome shotgun (WGS) entry which is preliminary data.</text>
</comment>
<reference evidence="1" key="1">
    <citation type="submission" date="2022-03" db="EMBL/GenBank/DDBJ databases">
        <title>Interactions between chemoautotrophic and heterotrophic bacteria.</title>
        <authorList>
            <person name="Santoro A."/>
        </authorList>
    </citation>
    <scope>NUCLEOTIDE SEQUENCE</scope>
    <source>
        <strain evidence="1">Nb-106</strain>
    </source>
</reference>
<gene>
    <name evidence="1" type="ORF">J2S34_003764</name>
</gene>
<keyword evidence="1" id="KW-0547">Nucleotide-binding</keyword>
<evidence type="ECO:0000313" key="1">
    <source>
        <dbReference type="EMBL" id="MCP2001278.1"/>
    </source>
</evidence>
<proteinExistence type="predicted"/>
<keyword evidence="2" id="KW-1185">Reference proteome</keyword>
<dbReference type="Proteomes" id="UP001205486">
    <property type="component" value="Unassembled WGS sequence"/>
</dbReference>
<accession>A0ACC6ANC5</accession>
<protein>
    <submittedName>
        <fullName evidence="1">ATP-binding cassette subfamily B protein</fullName>
    </submittedName>
</protein>